<reference evidence="1" key="1">
    <citation type="journal article" date="2021" name="Nat. Commun.">
        <title>Genetic determinants of endophytism in the Arabidopsis root mycobiome.</title>
        <authorList>
            <person name="Mesny F."/>
            <person name="Miyauchi S."/>
            <person name="Thiergart T."/>
            <person name="Pickel B."/>
            <person name="Atanasova L."/>
            <person name="Karlsson M."/>
            <person name="Huettel B."/>
            <person name="Barry K.W."/>
            <person name="Haridas S."/>
            <person name="Chen C."/>
            <person name="Bauer D."/>
            <person name="Andreopoulos W."/>
            <person name="Pangilinan J."/>
            <person name="LaButti K."/>
            <person name="Riley R."/>
            <person name="Lipzen A."/>
            <person name="Clum A."/>
            <person name="Drula E."/>
            <person name="Henrissat B."/>
            <person name="Kohler A."/>
            <person name="Grigoriev I.V."/>
            <person name="Martin F.M."/>
            <person name="Hacquard S."/>
        </authorList>
    </citation>
    <scope>NUCLEOTIDE SEQUENCE</scope>
    <source>
        <strain evidence="1">MPI-CAGE-AT-0016</strain>
    </source>
</reference>
<dbReference type="InterPro" id="IPR019587">
    <property type="entry name" value="Polyketide_cyclase/dehydratase"/>
</dbReference>
<keyword evidence="2" id="KW-1185">Reference proteome</keyword>
<protein>
    <recommendedName>
        <fullName evidence="3">Polyketide cyclase/dehydrase</fullName>
    </recommendedName>
</protein>
<evidence type="ECO:0000313" key="2">
    <source>
        <dbReference type="Proteomes" id="UP000813385"/>
    </source>
</evidence>
<evidence type="ECO:0000313" key="1">
    <source>
        <dbReference type="EMBL" id="KAH7353658.1"/>
    </source>
</evidence>
<dbReference type="Pfam" id="PF10604">
    <property type="entry name" value="Polyketide_cyc2"/>
    <property type="match status" value="1"/>
</dbReference>
<dbReference type="InterPro" id="IPR023393">
    <property type="entry name" value="START-like_dom_sf"/>
</dbReference>
<dbReference type="SUPFAM" id="SSF55961">
    <property type="entry name" value="Bet v1-like"/>
    <property type="match status" value="1"/>
</dbReference>
<sequence>MFPSIMNITITQTATIEILAPPATVQSIFMDFAHYPEWQDVFQITPLTPSALKKDDSLRVSIRGFPFHPSVVTNAPGHFAWIGSLPVLLYGTHHFLFEPSKVNPGGTTFTQKEDFQGLAAVACWPWRNSFKPSEPWEAFNASLKKEAERVAGEQ</sequence>
<dbReference type="PANTHER" id="PTHR36166">
    <property type="entry name" value="CHROMOSOME 9, WHOLE GENOME SHOTGUN SEQUENCE"/>
    <property type="match status" value="1"/>
</dbReference>
<evidence type="ECO:0008006" key="3">
    <source>
        <dbReference type="Google" id="ProtNLM"/>
    </source>
</evidence>
<organism evidence="1 2">
    <name type="scientific">Plectosphaerella cucumerina</name>
    <dbReference type="NCBI Taxonomy" id="40658"/>
    <lineage>
        <taxon>Eukaryota</taxon>
        <taxon>Fungi</taxon>
        <taxon>Dikarya</taxon>
        <taxon>Ascomycota</taxon>
        <taxon>Pezizomycotina</taxon>
        <taxon>Sordariomycetes</taxon>
        <taxon>Hypocreomycetidae</taxon>
        <taxon>Glomerellales</taxon>
        <taxon>Plectosphaerellaceae</taxon>
        <taxon>Plectosphaerella</taxon>
    </lineage>
</organism>
<gene>
    <name evidence="1" type="ORF">B0T11DRAFT_341914</name>
</gene>
<dbReference type="EMBL" id="JAGPXD010000005">
    <property type="protein sequence ID" value="KAH7353658.1"/>
    <property type="molecule type" value="Genomic_DNA"/>
</dbReference>
<name>A0A8K0T9Z7_9PEZI</name>
<dbReference type="PANTHER" id="PTHR36166:SF1">
    <property type="entry name" value="SRPBCC DOMAIN-CONTAINING PROTEIN"/>
    <property type="match status" value="1"/>
</dbReference>
<accession>A0A8K0T9Z7</accession>
<proteinExistence type="predicted"/>
<dbReference type="Gene3D" id="3.30.530.20">
    <property type="match status" value="1"/>
</dbReference>
<dbReference type="Proteomes" id="UP000813385">
    <property type="component" value="Unassembled WGS sequence"/>
</dbReference>
<comment type="caution">
    <text evidence="1">The sequence shown here is derived from an EMBL/GenBank/DDBJ whole genome shotgun (WGS) entry which is preliminary data.</text>
</comment>
<dbReference type="AlphaFoldDB" id="A0A8K0T9Z7"/>
<dbReference type="CDD" id="cd07822">
    <property type="entry name" value="SRPBCC_4"/>
    <property type="match status" value="1"/>
</dbReference>
<dbReference type="OrthoDB" id="509124at2759"/>